<feature type="compositionally biased region" description="Basic and acidic residues" evidence="1">
    <location>
        <begin position="103"/>
        <end position="112"/>
    </location>
</feature>
<keyword evidence="4" id="KW-1185">Reference proteome</keyword>
<dbReference type="AlphaFoldDB" id="A0ABD3NZI5"/>
<feature type="transmembrane region" description="Helical" evidence="2">
    <location>
        <begin position="46"/>
        <end position="62"/>
    </location>
</feature>
<feature type="transmembrane region" description="Helical" evidence="2">
    <location>
        <begin position="21"/>
        <end position="40"/>
    </location>
</feature>
<name>A0ABD3NZI5_9STRA</name>
<keyword evidence="2" id="KW-0472">Membrane</keyword>
<evidence type="ECO:0000256" key="1">
    <source>
        <dbReference type="SAM" id="MobiDB-lite"/>
    </source>
</evidence>
<evidence type="ECO:0008006" key="5">
    <source>
        <dbReference type="Google" id="ProtNLM"/>
    </source>
</evidence>
<protein>
    <recommendedName>
        <fullName evidence="5">EamA domain-containing protein</fullName>
    </recommendedName>
</protein>
<organism evidence="3 4">
    <name type="scientific">Cyclotella cryptica</name>
    <dbReference type="NCBI Taxonomy" id="29204"/>
    <lineage>
        <taxon>Eukaryota</taxon>
        <taxon>Sar</taxon>
        <taxon>Stramenopiles</taxon>
        <taxon>Ochrophyta</taxon>
        <taxon>Bacillariophyta</taxon>
        <taxon>Coscinodiscophyceae</taxon>
        <taxon>Thalassiosirophycidae</taxon>
        <taxon>Stephanodiscales</taxon>
        <taxon>Stephanodiscaceae</taxon>
        <taxon>Cyclotella</taxon>
    </lineage>
</organism>
<keyword evidence="2" id="KW-0812">Transmembrane</keyword>
<gene>
    <name evidence="3" type="ORF">HJC23_013454</name>
</gene>
<reference evidence="3 4" key="1">
    <citation type="journal article" date="2020" name="G3 (Bethesda)">
        <title>Improved Reference Genome for Cyclotella cryptica CCMP332, a Model for Cell Wall Morphogenesis, Salinity Adaptation, and Lipid Production in Diatoms (Bacillariophyta).</title>
        <authorList>
            <person name="Roberts W.R."/>
            <person name="Downey K.M."/>
            <person name="Ruck E.C."/>
            <person name="Traller J.C."/>
            <person name="Alverson A.J."/>
        </authorList>
    </citation>
    <scope>NUCLEOTIDE SEQUENCE [LARGE SCALE GENOMIC DNA]</scope>
    <source>
        <strain evidence="3 4">CCMP332</strain>
    </source>
</reference>
<dbReference type="Proteomes" id="UP001516023">
    <property type="component" value="Unassembled WGS sequence"/>
</dbReference>
<comment type="caution">
    <text evidence="3">The sequence shown here is derived from an EMBL/GenBank/DDBJ whole genome shotgun (WGS) entry which is preliminary data.</text>
</comment>
<proteinExistence type="predicted"/>
<evidence type="ECO:0000313" key="4">
    <source>
        <dbReference type="Proteomes" id="UP001516023"/>
    </source>
</evidence>
<dbReference type="EMBL" id="JABMIG020000319">
    <property type="protein sequence ID" value="KAL3781370.1"/>
    <property type="molecule type" value="Genomic_DNA"/>
</dbReference>
<keyword evidence="2" id="KW-1133">Transmembrane helix</keyword>
<evidence type="ECO:0000256" key="2">
    <source>
        <dbReference type="SAM" id="Phobius"/>
    </source>
</evidence>
<feature type="region of interest" description="Disordered" evidence="1">
    <location>
        <begin position="98"/>
        <end position="134"/>
    </location>
</feature>
<sequence>MPMSCANEQAISPRYITGAEIGLCTLLEAVLGPLFVFFAFDEIPSQWTLIGGSLLLFILAAHESRPLFEKAREQYRSMSTRFSSRMSGVIIQEVESSLGVSKSDVEGGKMEVDESFVEDQSPESPEAHATCTHD</sequence>
<accession>A0ABD3NZI5</accession>
<evidence type="ECO:0000313" key="3">
    <source>
        <dbReference type="EMBL" id="KAL3781370.1"/>
    </source>
</evidence>